<dbReference type="Pfam" id="PF19420">
    <property type="entry name" value="DDAH_eukar"/>
    <property type="match status" value="1"/>
</dbReference>
<comment type="caution">
    <text evidence="1">The sequence shown here is derived from an EMBL/GenBank/DDBJ whole genome shotgun (WGS) entry which is preliminary data.</text>
</comment>
<dbReference type="SUPFAM" id="SSF55909">
    <property type="entry name" value="Pentein"/>
    <property type="match status" value="1"/>
</dbReference>
<dbReference type="Proteomes" id="UP001165289">
    <property type="component" value="Unassembled WGS sequence"/>
</dbReference>
<dbReference type="EMBL" id="JAKMXF010000111">
    <property type="protein sequence ID" value="KAI6657467.1"/>
    <property type="molecule type" value="Genomic_DNA"/>
</dbReference>
<gene>
    <name evidence="1" type="ORF">LOD99_213</name>
</gene>
<organism evidence="1 2">
    <name type="scientific">Oopsacas minuta</name>
    <dbReference type="NCBI Taxonomy" id="111878"/>
    <lineage>
        <taxon>Eukaryota</taxon>
        <taxon>Metazoa</taxon>
        <taxon>Porifera</taxon>
        <taxon>Hexactinellida</taxon>
        <taxon>Hexasterophora</taxon>
        <taxon>Lyssacinosida</taxon>
        <taxon>Leucopsacidae</taxon>
        <taxon>Oopsacas</taxon>
    </lineage>
</organism>
<name>A0AAV7K8B5_9METZ</name>
<dbReference type="AlphaFoldDB" id="A0AAV7K8B5"/>
<evidence type="ECO:0000313" key="1">
    <source>
        <dbReference type="EMBL" id="KAI6657467.1"/>
    </source>
</evidence>
<dbReference type="PIRSF" id="PIRSF028188">
    <property type="entry name" value="Amdntrnsf_FN0238"/>
    <property type="match status" value="1"/>
</dbReference>
<protein>
    <submittedName>
        <fullName evidence="1">Amidinotransferase</fullName>
    </submittedName>
</protein>
<proteinExistence type="predicted"/>
<sequence length="303" mass="34496">MGGPALHTQVTDSILMIRPANFSCNQQTMIDNTFQEPKKQSTQAHAQALREFDTFVSLLRSHRINVHVRTDTPDPVKPDAVFPSNWVSFHPEGVVLYPQRHENRRKERRIDIVQDFKMPGKKLIDFSIYEEEEMYLEGTGSVVLDKVNRKAYANISPRTHITLVKKFCTEMKFEPIVFSAKYNDIPIYHTDVLMSVGAEFAIICLESISSKSERTFVLRSLEQDRKEVIEISIDQCSRMLGNCLQVRNSSNQLFIVMSEQARNALTSDMCQRLSKHGTILSSDLTTIETLGGGSARCMIAEIF</sequence>
<dbReference type="PANTHER" id="PTHR43224">
    <property type="entry name" value="AMIDINOTRANSFERASE"/>
    <property type="match status" value="1"/>
</dbReference>
<keyword evidence="2" id="KW-1185">Reference proteome</keyword>
<dbReference type="PANTHER" id="PTHR43224:SF1">
    <property type="entry name" value="AMIDINOTRANSFERASE"/>
    <property type="match status" value="1"/>
</dbReference>
<dbReference type="InterPro" id="IPR014541">
    <property type="entry name" value="Amdntrnsf_FN0238"/>
</dbReference>
<accession>A0AAV7K8B5</accession>
<evidence type="ECO:0000313" key="2">
    <source>
        <dbReference type="Proteomes" id="UP001165289"/>
    </source>
</evidence>
<reference evidence="1 2" key="1">
    <citation type="journal article" date="2023" name="BMC Biol.">
        <title>The compact genome of the sponge Oopsacas minuta (Hexactinellida) is lacking key metazoan core genes.</title>
        <authorList>
            <person name="Santini S."/>
            <person name="Schenkelaars Q."/>
            <person name="Jourda C."/>
            <person name="Duchesne M."/>
            <person name="Belahbib H."/>
            <person name="Rocher C."/>
            <person name="Selva M."/>
            <person name="Riesgo A."/>
            <person name="Vervoort M."/>
            <person name="Leys S.P."/>
            <person name="Kodjabachian L."/>
            <person name="Le Bivic A."/>
            <person name="Borchiellini C."/>
            <person name="Claverie J.M."/>
            <person name="Renard E."/>
        </authorList>
    </citation>
    <scope>NUCLEOTIDE SEQUENCE [LARGE SCALE GENOMIC DNA]</scope>
    <source>
        <strain evidence="1">SPO-2</strain>
    </source>
</reference>
<dbReference type="NCBIfam" id="NF046062">
    <property type="entry name" value="citrull_CtlX"/>
    <property type="match status" value="1"/>
</dbReference>
<dbReference type="Gene3D" id="3.75.10.10">
    <property type="entry name" value="L-arginine/glycine Amidinotransferase, Chain A"/>
    <property type="match status" value="1"/>
</dbReference>